<keyword evidence="2" id="KW-0472">Membrane</keyword>
<gene>
    <name evidence="3" type="ORF">FJY68_05070</name>
</gene>
<dbReference type="AlphaFoldDB" id="A0A937XHL0"/>
<protein>
    <submittedName>
        <fullName evidence="3">Uncharacterized protein</fullName>
    </submittedName>
</protein>
<dbReference type="EMBL" id="VGIR01000022">
    <property type="protein sequence ID" value="MBM3331210.1"/>
    <property type="molecule type" value="Genomic_DNA"/>
</dbReference>
<name>A0A937XHL0_UNCW3</name>
<feature type="transmembrane region" description="Helical" evidence="2">
    <location>
        <begin position="178"/>
        <end position="197"/>
    </location>
</feature>
<dbReference type="Proteomes" id="UP000779900">
    <property type="component" value="Unassembled WGS sequence"/>
</dbReference>
<reference evidence="3" key="1">
    <citation type="submission" date="2019-03" db="EMBL/GenBank/DDBJ databases">
        <title>Lake Tanganyika Metagenome-Assembled Genomes (MAGs).</title>
        <authorList>
            <person name="Tran P."/>
        </authorList>
    </citation>
    <scope>NUCLEOTIDE SEQUENCE</scope>
    <source>
        <strain evidence="3">K_DeepCast_150m_m2_040</strain>
    </source>
</reference>
<sequence>MLSRANDDDAVKATLRGDGGMRREQTDESERRMRVSGVDGSQVLCETARRRYERTAPIGVRQRTGYPTCSRLIAALVAVALCCPALSMAGGAGPYFICKWCDRTVYTQDARFIATRSETDAVVQTWYGRLGVSIPSTSTFYEYLCPHCNTANVLSELELFKSKADESEKGCIEGCGNWIWAMLVLSLVALLIGAASGGS</sequence>
<evidence type="ECO:0000313" key="3">
    <source>
        <dbReference type="EMBL" id="MBM3331210.1"/>
    </source>
</evidence>
<evidence type="ECO:0000313" key="4">
    <source>
        <dbReference type="Proteomes" id="UP000779900"/>
    </source>
</evidence>
<feature type="compositionally biased region" description="Basic and acidic residues" evidence="1">
    <location>
        <begin position="1"/>
        <end position="11"/>
    </location>
</feature>
<proteinExistence type="predicted"/>
<organism evidence="3 4">
    <name type="scientific">candidate division WOR-3 bacterium</name>
    <dbReference type="NCBI Taxonomy" id="2052148"/>
    <lineage>
        <taxon>Bacteria</taxon>
        <taxon>Bacteria division WOR-3</taxon>
    </lineage>
</organism>
<accession>A0A937XHL0</accession>
<feature type="compositionally biased region" description="Basic and acidic residues" evidence="1">
    <location>
        <begin position="19"/>
        <end position="33"/>
    </location>
</feature>
<keyword evidence="2" id="KW-0812">Transmembrane</keyword>
<evidence type="ECO:0000256" key="2">
    <source>
        <dbReference type="SAM" id="Phobius"/>
    </source>
</evidence>
<keyword evidence="2" id="KW-1133">Transmembrane helix</keyword>
<feature type="region of interest" description="Disordered" evidence="1">
    <location>
        <begin position="1"/>
        <end position="33"/>
    </location>
</feature>
<comment type="caution">
    <text evidence="3">The sequence shown here is derived from an EMBL/GenBank/DDBJ whole genome shotgun (WGS) entry which is preliminary data.</text>
</comment>
<evidence type="ECO:0000256" key="1">
    <source>
        <dbReference type="SAM" id="MobiDB-lite"/>
    </source>
</evidence>